<feature type="compositionally biased region" description="Basic residues" evidence="1">
    <location>
        <begin position="53"/>
        <end position="62"/>
    </location>
</feature>
<feature type="compositionally biased region" description="Acidic residues" evidence="1">
    <location>
        <begin position="82"/>
        <end position="105"/>
    </location>
</feature>
<name>A0A067QPP5_ZOONE</name>
<accession>A0A067QPP5</accession>
<organism evidence="2 3">
    <name type="scientific">Zootermopsis nevadensis</name>
    <name type="common">Dampwood termite</name>
    <dbReference type="NCBI Taxonomy" id="136037"/>
    <lineage>
        <taxon>Eukaryota</taxon>
        <taxon>Metazoa</taxon>
        <taxon>Ecdysozoa</taxon>
        <taxon>Arthropoda</taxon>
        <taxon>Hexapoda</taxon>
        <taxon>Insecta</taxon>
        <taxon>Pterygota</taxon>
        <taxon>Neoptera</taxon>
        <taxon>Polyneoptera</taxon>
        <taxon>Dictyoptera</taxon>
        <taxon>Blattodea</taxon>
        <taxon>Blattoidea</taxon>
        <taxon>Termitoidae</taxon>
        <taxon>Termopsidae</taxon>
        <taxon>Zootermopsis</taxon>
    </lineage>
</organism>
<gene>
    <name evidence="2" type="ORF">L798_15243</name>
</gene>
<dbReference type="AlphaFoldDB" id="A0A067QPP5"/>
<dbReference type="Proteomes" id="UP000027135">
    <property type="component" value="Unassembled WGS sequence"/>
</dbReference>
<proteinExistence type="predicted"/>
<sequence length="114" mass="12226">MVGVREGDAPSATLFNIALNIVLEGTVEKGNIVYKSKQICAYAEAPPAGEKKWLKHTQHGRGRTSGSSRSTTSGGAQVAAAEGEEIYEVEGKGEEDEEEGKEDDGEVKKYCDSY</sequence>
<keyword evidence="3" id="KW-1185">Reference proteome</keyword>
<reference evidence="2 3" key="1">
    <citation type="journal article" date="2014" name="Nat. Commun.">
        <title>Molecular traces of alternative social organization in a termite genome.</title>
        <authorList>
            <person name="Terrapon N."/>
            <person name="Li C."/>
            <person name="Robertson H.M."/>
            <person name="Ji L."/>
            <person name="Meng X."/>
            <person name="Booth W."/>
            <person name="Chen Z."/>
            <person name="Childers C.P."/>
            <person name="Glastad K.M."/>
            <person name="Gokhale K."/>
            <person name="Gowin J."/>
            <person name="Gronenberg W."/>
            <person name="Hermansen R.A."/>
            <person name="Hu H."/>
            <person name="Hunt B.G."/>
            <person name="Huylmans A.K."/>
            <person name="Khalil S.M."/>
            <person name="Mitchell R.D."/>
            <person name="Munoz-Torres M.C."/>
            <person name="Mustard J.A."/>
            <person name="Pan H."/>
            <person name="Reese J.T."/>
            <person name="Scharf M.E."/>
            <person name="Sun F."/>
            <person name="Vogel H."/>
            <person name="Xiao J."/>
            <person name="Yang W."/>
            <person name="Yang Z."/>
            <person name="Yang Z."/>
            <person name="Zhou J."/>
            <person name="Zhu J."/>
            <person name="Brent C.S."/>
            <person name="Elsik C.G."/>
            <person name="Goodisman M.A."/>
            <person name="Liberles D.A."/>
            <person name="Roe R.M."/>
            <person name="Vargo E.L."/>
            <person name="Vilcinskas A."/>
            <person name="Wang J."/>
            <person name="Bornberg-Bauer E."/>
            <person name="Korb J."/>
            <person name="Zhang G."/>
            <person name="Liebig J."/>
        </authorList>
    </citation>
    <scope>NUCLEOTIDE SEQUENCE [LARGE SCALE GENOMIC DNA]</scope>
    <source>
        <tissue evidence="2">Whole organism</tissue>
    </source>
</reference>
<protein>
    <submittedName>
        <fullName evidence="2">Uncharacterized protein</fullName>
    </submittedName>
</protein>
<evidence type="ECO:0000313" key="2">
    <source>
        <dbReference type="EMBL" id="KDR10534.1"/>
    </source>
</evidence>
<evidence type="ECO:0000256" key="1">
    <source>
        <dbReference type="SAM" id="MobiDB-lite"/>
    </source>
</evidence>
<feature type="compositionally biased region" description="Low complexity" evidence="1">
    <location>
        <begin position="64"/>
        <end position="81"/>
    </location>
</feature>
<dbReference type="EMBL" id="KK853153">
    <property type="protein sequence ID" value="KDR10534.1"/>
    <property type="molecule type" value="Genomic_DNA"/>
</dbReference>
<dbReference type="InParanoid" id="A0A067QPP5"/>
<evidence type="ECO:0000313" key="3">
    <source>
        <dbReference type="Proteomes" id="UP000027135"/>
    </source>
</evidence>
<feature type="region of interest" description="Disordered" evidence="1">
    <location>
        <begin position="51"/>
        <end position="114"/>
    </location>
</feature>